<reference evidence="5 6" key="1">
    <citation type="submission" date="2019-02" db="EMBL/GenBank/DDBJ databases">
        <title>Deep-cultivation of Planctomycetes and their phenomic and genomic characterization uncovers novel biology.</title>
        <authorList>
            <person name="Wiegand S."/>
            <person name="Jogler M."/>
            <person name="Boedeker C."/>
            <person name="Pinto D."/>
            <person name="Vollmers J."/>
            <person name="Rivas-Marin E."/>
            <person name="Kohn T."/>
            <person name="Peeters S.H."/>
            <person name="Heuer A."/>
            <person name="Rast P."/>
            <person name="Oberbeckmann S."/>
            <person name="Bunk B."/>
            <person name="Jeske O."/>
            <person name="Meyerdierks A."/>
            <person name="Storesund J.E."/>
            <person name="Kallscheuer N."/>
            <person name="Luecker S."/>
            <person name="Lage O.M."/>
            <person name="Pohl T."/>
            <person name="Merkel B.J."/>
            <person name="Hornburger P."/>
            <person name="Mueller R.-W."/>
            <person name="Bruemmer F."/>
            <person name="Labrenz M."/>
            <person name="Spormann A.M."/>
            <person name="Op den Camp H."/>
            <person name="Overmann J."/>
            <person name="Amann R."/>
            <person name="Jetten M.S.M."/>
            <person name="Mascher T."/>
            <person name="Medema M.H."/>
            <person name="Devos D.P."/>
            <person name="Kaster A.-K."/>
            <person name="Ovreas L."/>
            <person name="Rohde M."/>
            <person name="Galperin M.Y."/>
            <person name="Jogler C."/>
        </authorList>
    </citation>
    <scope>NUCLEOTIDE SEQUENCE [LARGE SCALE GENOMIC DNA]</scope>
    <source>
        <strain evidence="5 6">Pla133</strain>
    </source>
</reference>
<dbReference type="InterPro" id="IPR017850">
    <property type="entry name" value="Alkaline_phosphatase_core_sf"/>
</dbReference>
<protein>
    <submittedName>
        <fullName evidence="5">Choline-sulfatase</fullName>
        <ecNumber evidence="5">3.1.6.6</ecNumber>
    </submittedName>
</protein>
<evidence type="ECO:0000313" key="6">
    <source>
        <dbReference type="Proteomes" id="UP000316921"/>
    </source>
</evidence>
<sequence precursor="true">MVTFAPRSRPGVLVVGIGILAALPVMGGLSLLSGTATSLEAAPPQAPRATRPHLILVSLDTLRADHLGCYGHDRPTSPFLDELARKGVLFEDVAAPSSKTAPSHMSMFTGVHPTVHGVRNYYGRAAWAPSDDLPTVIERASQAGYITAGFTGGGMMSSELGFGRGFDLYDARGGGADRVFERAIAWIDDAAGDVQEDESVFLFLHTYEIHDPYTPPLEWQAKFVDPNYSGGIDSTRTAYPEDAAEAWKADRSFYRNVQERFWGGFDGRKESEYDHLRDLYDSGIAFTDHLLRGVFEELEKVGWLESSIVIVTSDHGDGFGEHGTTSHQSIFDEILHVPLIAILPESYPDARRGARVTAPVMGVDLASTIVELLGLDPLPDAQGASWAAHLRGSGGPSGHAVDYRAVWSELATPGNEWLALRRGPYKYLLHSTDTAQRALFDRWFDPGERFNRAGDMPQVVERLARDVKFVRAANEQVRLRYPAIKATMGDSSLGALHALGYAEEGDDGDYDDEDPAVETSEEGGQ</sequence>
<dbReference type="RefSeq" id="WP_145065971.1">
    <property type="nucleotide sequence ID" value="NZ_CP036287.1"/>
</dbReference>
<dbReference type="GO" id="GO:0047753">
    <property type="term" value="F:choline-sulfatase activity"/>
    <property type="evidence" value="ECO:0007669"/>
    <property type="project" value="UniProtKB-EC"/>
</dbReference>
<dbReference type="EMBL" id="CP036287">
    <property type="protein sequence ID" value="QDU67635.1"/>
    <property type="molecule type" value="Genomic_DNA"/>
</dbReference>
<dbReference type="PANTHER" id="PTHR45953">
    <property type="entry name" value="IDURONATE 2-SULFATASE"/>
    <property type="match status" value="1"/>
</dbReference>
<dbReference type="KEGG" id="pbap:Pla133_27230"/>
<dbReference type="InterPro" id="IPR000917">
    <property type="entry name" value="Sulfatase_N"/>
</dbReference>
<feature type="region of interest" description="Disordered" evidence="3">
    <location>
        <begin position="503"/>
        <end position="525"/>
    </location>
</feature>
<feature type="domain" description="Sulfatase N-terminal" evidence="4">
    <location>
        <begin position="52"/>
        <end position="374"/>
    </location>
</feature>
<dbReference type="EC" id="3.1.6.6" evidence="5"/>
<dbReference type="GO" id="GO:0046872">
    <property type="term" value="F:metal ion binding"/>
    <property type="evidence" value="ECO:0007669"/>
    <property type="project" value="UniProtKB-KW"/>
</dbReference>
<evidence type="ECO:0000256" key="1">
    <source>
        <dbReference type="ARBA" id="ARBA00022723"/>
    </source>
</evidence>
<evidence type="ECO:0000259" key="4">
    <source>
        <dbReference type="Pfam" id="PF00884"/>
    </source>
</evidence>
<dbReference type="Gene3D" id="3.40.720.10">
    <property type="entry name" value="Alkaline Phosphatase, subunit A"/>
    <property type="match status" value="1"/>
</dbReference>
<evidence type="ECO:0000256" key="3">
    <source>
        <dbReference type="SAM" id="MobiDB-lite"/>
    </source>
</evidence>
<dbReference type="GO" id="GO:0005737">
    <property type="term" value="C:cytoplasm"/>
    <property type="evidence" value="ECO:0007669"/>
    <property type="project" value="TreeGrafter"/>
</dbReference>
<dbReference type="AlphaFoldDB" id="A0A518BKY8"/>
<keyword evidence="6" id="KW-1185">Reference proteome</keyword>
<name>A0A518BKY8_9BACT</name>
<dbReference type="PANTHER" id="PTHR45953:SF1">
    <property type="entry name" value="IDURONATE 2-SULFATASE"/>
    <property type="match status" value="1"/>
</dbReference>
<organism evidence="5 6">
    <name type="scientific">Engelhardtia mirabilis</name>
    <dbReference type="NCBI Taxonomy" id="2528011"/>
    <lineage>
        <taxon>Bacteria</taxon>
        <taxon>Pseudomonadati</taxon>
        <taxon>Planctomycetota</taxon>
        <taxon>Planctomycetia</taxon>
        <taxon>Planctomycetia incertae sedis</taxon>
        <taxon>Engelhardtia</taxon>
    </lineage>
</organism>
<keyword evidence="1" id="KW-0479">Metal-binding</keyword>
<accession>A0A518BKY8</accession>
<dbReference type="Pfam" id="PF00884">
    <property type="entry name" value="Sulfatase"/>
    <property type="match status" value="1"/>
</dbReference>
<dbReference type="Proteomes" id="UP000316921">
    <property type="component" value="Chromosome"/>
</dbReference>
<evidence type="ECO:0000256" key="2">
    <source>
        <dbReference type="ARBA" id="ARBA00022801"/>
    </source>
</evidence>
<gene>
    <name evidence="5" type="primary">betC_15</name>
    <name evidence="5" type="ORF">Pla133_27230</name>
</gene>
<dbReference type="CDD" id="cd16148">
    <property type="entry name" value="sulfatase_like"/>
    <property type="match status" value="1"/>
</dbReference>
<evidence type="ECO:0000313" key="5">
    <source>
        <dbReference type="EMBL" id="QDU67635.1"/>
    </source>
</evidence>
<dbReference type="SUPFAM" id="SSF53649">
    <property type="entry name" value="Alkaline phosphatase-like"/>
    <property type="match status" value="1"/>
</dbReference>
<proteinExistence type="predicted"/>
<keyword evidence="2 5" id="KW-0378">Hydrolase</keyword>